<gene>
    <name evidence="1" type="ORF">OIU83_06225</name>
</gene>
<comment type="caution">
    <text evidence="1">The sequence shown here is derived from an EMBL/GenBank/DDBJ whole genome shotgun (WGS) entry which is preliminary data.</text>
</comment>
<evidence type="ECO:0000313" key="2">
    <source>
        <dbReference type="Proteomes" id="UP001151079"/>
    </source>
</evidence>
<reference evidence="1" key="1">
    <citation type="submission" date="2022-10" db="EMBL/GenBank/DDBJ databases">
        <title>Two novel species of Flavobacterium.</title>
        <authorList>
            <person name="Liu Q."/>
            <person name="Xin Y.-H."/>
        </authorList>
    </citation>
    <scope>NUCLEOTIDE SEQUENCE</scope>
    <source>
        <strain evidence="1">LS1R49</strain>
    </source>
</reference>
<name>A0A9X3C4B2_9FLAO</name>
<dbReference type="EMBL" id="JAOZEW010000004">
    <property type="protein sequence ID" value="MCV9927239.1"/>
    <property type="molecule type" value="Genomic_DNA"/>
</dbReference>
<dbReference type="RefSeq" id="WP_264205410.1">
    <property type="nucleotide sequence ID" value="NZ_JAOZEW010000004.1"/>
</dbReference>
<keyword evidence="2" id="KW-1185">Reference proteome</keyword>
<accession>A0A9X3C4B2</accession>
<evidence type="ECO:0000313" key="1">
    <source>
        <dbReference type="EMBL" id="MCV9927239.1"/>
    </source>
</evidence>
<organism evidence="1 2">
    <name type="scientific">Flavobacterium shii</name>
    <dbReference type="NCBI Taxonomy" id="2987687"/>
    <lineage>
        <taxon>Bacteria</taxon>
        <taxon>Pseudomonadati</taxon>
        <taxon>Bacteroidota</taxon>
        <taxon>Flavobacteriia</taxon>
        <taxon>Flavobacteriales</taxon>
        <taxon>Flavobacteriaceae</taxon>
        <taxon>Flavobacterium</taxon>
    </lineage>
</organism>
<dbReference type="Proteomes" id="UP001151079">
    <property type="component" value="Unassembled WGS sequence"/>
</dbReference>
<proteinExistence type="predicted"/>
<dbReference type="AlphaFoldDB" id="A0A9X3C4B2"/>
<sequence>MQETNMTSDTKPFGLSTEQQEILDIQINLVKNMYTDTESLYTYLKHKYDL</sequence>
<protein>
    <submittedName>
        <fullName evidence="1">Uncharacterized protein</fullName>
    </submittedName>
</protein>